<evidence type="ECO:0000313" key="2">
    <source>
        <dbReference type="Proteomes" id="UP000198901"/>
    </source>
</evidence>
<dbReference type="EMBL" id="FNGS01000003">
    <property type="protein sequence ID" value="SDL74725.1"/>
    <property type="molecule type" value="Genomic_DNA"/>
</dbReference>
<dbReference type="STRING" id="563176.SAMN04488090_1642"/>
<gene>
    <name evidence="1" type="ORF">SAMN04488090_1642</name>
</gene>
<keyword evidence="2" id="KW-1185">Reference proteome</keyword>
<organism evidence="1 2">
    <name type="scientific">Siphonobacter aquaeclarae</name>
    <dbReference type="NCBI Taxonomy" id="563176"/>
    <lineage>
        <taxon>Bacteria</taxon>
        <taxon>Pseudomonadati</taxon>
        <taxon>Bacteroidota</taxon>
        <taxon>Cytophagia</taxon>
        <taxon>Cytophagales</taxon>
        <taxon>Cytophagaceae</taxon>
        <taxon>Siphonobacter</taxon>
    </lineage>
</organism>
<proteinExistence type="predicted"/>
<protein>
    <submittedName>
        <fullName evidence="1">Uncharacterized protein</fullName>
    </submittedName>
</protein>
<evidence type="ECO:0000313" key="1">
    <source>
        <dbReference type="EMBL" id="SDL74725.1"/>
    </source>
</evidence>
<reference evidence="1 2" key="1">
    <citation type="submission" date="2016-10" db="EMBL/GenBank/DDBJ databases">
        <authorList>
            <person name="de Groot N.N."/>
        </authorList>
    </citation>
    <scope>NUCLEOTIDE SEQUENCE [LARGE SCALE GENOMIC DNA]</scope>
    <source>
        <strain evidence="1 2">DSM 21668</strain>
    </source>
</reference>
<accession>A0A1G9MM43</accession>
<name>A0A1G9MM43_9BACT</name>
<dbReference type="OrthoDB" id="1343312at2"/>
<dbReference type="AlphaFoldDB" id="A0A1G9MM43"/>
<dbReference type="Proteomes" id="UP000198901">
    <property type="component" value="Unassembled WGS sequence"/>
</dbReference>
<sequence>MQQNSYDLSASSGESGVYIYSFQSIGPKGIILKKIEFIQLHDDSGLLIPFFNLAFGDTDADGSLKDHVVSDNGDMETVLNTVAAAVEDFLIKKPRSQCLRSGADGIQNVALSAQTQEIPFSDNERLLSVGPRGRHMETL</sequence>
<dbReference type="Pfam" id="PF22028">
    <property type="entry name" value="DUF6934"/>
    <property type="match status" value="1"/>
</dbReference>
<dbReference type="InterPro" id="IPR053865">
    <property type="entry name" value="DUF6934"/>
</dbReference>